<dbReference type="Proteomes" id="UP000037737">
    <property type="component" value="Unassembled WGS sequence"/>
</dbReference>
<dbReference type="InterPro" id="IPR016288">
    <property type="entry name" value="Beta_cellobiohydrolase"/>
</dbReference>
<dbReference type="PIRSF" id="PIRSF001100">
    <property type="entry name" value="Beta_cellobiohydrolase"/>
    <property type="match status" value="1"/>
</dbReference>
<evidence type="ECO:0000256" key="1">
    <source>
        <dbReference type="ARBA" id="ARBA00022729"/>
    </source>
</evidence>
<keyword evidence="1" id="KW-0732">Signal</keyword>
<evidence type="ECO:0000256" key="5">
    <source>
        <dbReference type="ARBA" id="ARBA00023277"/>
    </source>
</evidence>
<evidence type="ECO:0000313" key="13">
    <source>
        <dbReference type="Proteomes" id="UP000037737"/>
    </source>
</evidence>
<comment type="similarity">
    <text evidence="11">Belongs to the glycosyl hydrolase family 6.</text>
</comment>
<dbReference type="SUPFAM" id="SSF51989">
    <property type="entry name" value="Glycosyl hydrolases family 6, cellulases"/>
    <property type="match status" value="1"/>
</dbReference>
<dbReference type="PRINTS" id="PR00733">
    <property type="entry name" value="GLHYDRLASE6"/>
</dbReference>
<dbReference type="PANTHER" id="PTHR34876:SF4">
    <property type="entry name" value="1,4-BETA-D-GLUCAN CELLOBIOHYDROLASE C-RELATED"/>
    <property type="match status" value="1"/>
</dbReference>
<evidence type="ECO:0000256" key="8">
    <source>
        <dbReference type="PIRSR" id="PIRSR001100-1"/>
    </source>
</evidence>
<feature type="binding site" evidence="9">
    <location>
        <position position="77"/>
    </location>
    <ligand>
        <name>substrate</name>
    </ligand>
</feature>
<dbReference type="PANTHER" id="PTHR34876">
    <property type="match status" value="1"/>
</dbReference>
<feature type="binding site" evidence="9">
    <location>
        <position position="193"/>
    </location>
    <ligand>
        <name>substrate</name>
    </ligand>
</feature>
<evidence type="ECO:0000313" key="12">
    <source>
        <dbReference type="EMBL" id="KOS11917.1"/>
    </source>
</evidence>
<gene>
    <name evidence="12" type="ORF">XI38_00260</name>
</gene>
<keyword evidence="7 11" id="KW-0624">Polysaccharide degradation</keyword>
<dbReference type="AlphaFoldDB" id="A0A0M8MKE5"/>
<organism evidence="12 13">
    <name type="scientific">Microbacterium aurantiacum</name>
    <dbReference type="NCBI Taxonomy" id="162393"/>
    <lineage>
        <taxon>Bacteria</taxon>
        <taxon>Bacillati</taxon>
        <taxon>Actinomycetota</taxon>
        <taxon>Actinomycetes</taxon>
        <taxon>Micrococcales</taxon>
        <taxon>Microbacteriaceae</taxon>
        <taxon>Microbacterium</taxon>
    </lineage>
</organism>
<feature type="active site" description="Proton donor" evidence="8 10">
    <location>
        <position position="157"/>
    </location>
</feature>
<feature type="binding site" evidence="9">
    <location>
        <position position="270"/>
    </location>
    <ligand>
        <name>substrate</name>
    </ligand>
</feature>
<evidence type="ECO:0000256" key="7">
    <source>
        <dbReference type="ARBA" id="ARBA00023326"/>
    </source>
</evidence>
<feature type="active site" description="Proton acceptor" evidence="8">
    <location>
        <position position="303"/>
    </location>
</feature>
<dbReference type="Pfam" id="PF01341">
    <property type="entry name" value="Glyco_hydro_6"/>
    <property type="match status" value="1"/>
</dbReference>
<keyword evidence="4" id="KW-1015">Disulfide bond</keyword>
<evidence type="ECO:0000256" key="11">
    <source>
        <dbReference type="RuleBase" id="RU361186"/>
    </source>
</evidence>
<evidence type="ECO:0000256" key="9">
    <source>
        <dbReference type="PIRSR" id="PIRSR001100-2"/>
    </source>
</evidence>
<dbReference type="InterPro" id="IPR001524">
    <property type="entry name" value="Glyco_hydro_6_CS"/>
</dbReference>
<dbReference type="EMBL" id="LAVO01000001">
    <property type="protein sequence ID" value="KOS11917.1"/>
    <property type="molecule type" value="Genomic_DNA"/>
</dbReference>
<dbReference type="PROSITE" id="PS00656">
    <property type="entry name" value="GLYCOSYL_HYDROL_F6_2"/>
    <property type="match status" value="1"/>
</dbReference>
<dbReference type="GO" id="GO:0004553">
    <property type="term" value="F:hydrolase activity, hydrolyzing O-glycosyl compounds"/>
    <property type="evidence" value="ECO:0007669"/>
    <property type="project" value="InterPro"/>
</dbReference>
<accession>A0A0M8MKE5</accession>
<feature type="binding site" evidence="9">
    <location>
        <position position="297"/>
    </location>
    <ligand>
        <name>substrate</name>
    </ligand>
</feature>
<comment type="caution">
    <text evidence="12">The sequence shown here is derived from an EMBL/GenBank/DDBJ whole genome shotgun (WGS) entry which is preliminary data.</text>
</comment>
<protein>
    <recommendedName>
        <fullName evidence="11">Glucanase</fullName>
        <ecNumber evidence="11">3.2.1.-</ecNumber>
    </recommendedName>
</protein>
<feature type="binding site" evidence="9">
    <location>
        <position position="226"/>
    </location>
    <ligand>
        <name>substrate</name>
    </ligand>
</feature>
<keyword evidence="5 11" id="KW-0119">Carbohydrate metabolism</keyword>
<feature type="binding site" evidence="9">
    <location>
        <position position="301"/>
    </location>
    <ligand>
        <name>substrate</name>
    </ligand>
</feature>
<keyword evidence="3 11" id="KW-0136">Cellulose degradation</keyword>
<name>A0A0M8MKE5_9MICO</name>
<evidence type="ECO:0000256" key="4">
    <source>
        <dbReference type="ARBA" id="ARBA00023157"/>
    </source>
</evidence>
<dbReference type="GO" id="GO:0030245">
    <property type="term" value="P:cellulose catabolic process"/>
    <property type="evidence" value="ECO:0007669"/>
    <property type="project" value="UniProtKB-KW"/>
</dbReference>
<dbReference type="EC" id="3.2.1.-" evidence="11"/>
<feature type="binding site" evidence="9">
    <location>
        <position position="196"/>
    </location>
    <ligand>
        <name>substrate</name>
    </ligand>
</feature>
<evidence type="ECO:0000256" key="10">
    <source>
        <dbReference type="PROSITE-ProRule" id="PRU10057"/>
    </source>
</evidence>
<sequence length="328" mass="33920">MIGAVIVAVLGAAGVVVAGFVLWQMLFAPAEGPRPPAPGDAFFVSPDSFAARAAAEGGEDAATEAAAYLAAQPTAVWLTPETYPTDSVTAAVEEILAEARAQDAVPVLAVYGLPDRDCGNFSAGGLDAADYPGWIDAIAAGLAAEPARSTVVILEPDALALDCDRPEVRTAQIADAASRLAAEDTFLYVDGGHSNWRSPREMATLIAEVAEAAPGALRGFATNVSNANSDADETAYARQLVGQLEAWGFDDLHAVIDTSRNGAPHTGSEWCNVPGLRVGVPSGTWGDEVIDANLWIKPPGESDGTCNGGPPAGAWWPEAAVELTRDVR</sequence>
<keyword evidence="13" id="KW-1185">Reference proteome</keyword>
<reference evidence="12" key="1">
    <citation type="submission" date="2015-04" db="EMBL/GenBank/DDBJ databases">
        <title>Complete genome sequence of Microbacterium chocolatum SIT 101, a bacterium enantioselectively hydrolyzing mesomeric diesters.</title>
        <authorList>
            <person name="Li X."/>
            <person name="Xu Y."/>
        </authorList>
    </citation>
    <scope>NUCLEOTIDE SEQUENCE [LARGE SCALE GENOMIC DNA]</scope>
    <source>
        <strain evidence="12">SIT 101</strain>
    </source>
</reference>
<dbReference type="InterPro" id="IPR036434">
    <property type="entry name" value="Beta_cellobiohydrolase_sf"/>
</dbReference>
<proteinExistence type="inferred from homology"/>
<keyword evidence="6 11" id="KW-0326">Glycosidase</keyword>
<evidence type="ECO:0000256" key="2">
    <source>
        <dbReference type="ARBA" id="ARBA00022801"/>
    </source>
</evidence>
<dbReference type="KEGG" id="mcw:A8L33_06025"/>
<evidence type="ECO:0000256" key="6">
    <source>
        <dbReference type="ARBA" id="ARBA00023295"/>
    </source>
</evidence>
<dbReference type="Gene3D" id="3.20.20.40">
    <property type="entry name" value="1, 4-beta cellobiohydrolase"/>
    <property type="match status" value="1"/>
</dbReference>
<keyword evidence="2 11" id="KW-0378">Hydrolase</keyword>
<dbReference type="PATRIC" id="fig|84292.3.peg.58"/>
<evidence type="ECO:0000256" key="3">
    <source>
        <dbReference type="ARBA" id="ARBA00023001"/>
    </source>
</evidence>